<feature type="transmembrane region" description="Helical" evidence="2">
    <location>
        <begin position="106"/>
        <end position="128"/>
    </location>
</feature>
<feature type="transmembrane region" description="Helical" evidence="2">
    <location>
        <begin position="323"/>
        <end position="341"/>
    </location>
</feature>
<gene>
    <name evidence="3" type="ORF">CJEDD_03565</name>
</gene>
<feature type="transmembrane region" description="Helical" evidence="2">
    <location>
        <begin position="186"/>
        <end position="206"/>
    </location>
</feature>
<accession>A0ABY7UIY4</accession>
<reference evidence="3 4" key="1">
    <citation type="submission" date="2020-10" db="EMBL/GenBank/DDBJ databases">
        <title>Complete genome sequence of Corynebacterium jeddahense DSM 45997, type strain of Corynebacterium jeddahense.</title>
        <authorList>
            <person name="Busche T."/>
            <person name="Kalinowski J."/>
            <person name="Ruckert C."/>
        </authorList>
    </citation>
    <scope>NUCLEOTIDE SEQUENCE [LARGE SCALE GENOMIC DNA]</scope>
    <source>
        <strain evidence="3 4">DSM 45997</strain>
    </source>
</reference>
<feature type="transmembrane region" description="Helical" evidence="2">
    <location>
        <begin position="353"/>
        <end position="377"/>
    </location>
</feature>
<feature type="transmembrane region" description="Helical" evidence="2">
    <location>
        <begin position="383"/>
        <end position="404"/>
    </location>
</feature>
<dbReference type="RefSeq" id="WP_273657627.1">
    <property type="nucleotide sequence ID" value="NZ_CP063194.1"/>
</dbReference>
<dbReference type="EMBL" id="CP063194">
    <property type="protein sequence ID" value="WCZ38329.1"/>
    <property type="molecule type" value="Genomic_DNA"/>
</dbReference>
<feature type="transmembrane region" description="Helical" evidence="2">
    <location>
        <begin position="258"/>
        <end position="276"/>
    </location>
</feature>
<feature type="region of interest" description="Disordered" evidence="1">
    <location>
        <begin position="1"/>
        <end position="46"/>
    </location>
</feature>
<feature type="transmembrane region" description="Helical" evidence="2">
    <location>
        <begin position="283"/>
        <end position="303"/>
    </location>
</feature>
<sequence length="422" mass="43830">MSTNPQTRSGMRPGRPEASPRRQRGGNANRRITGVRRREQTDRVPQTTRERFRHYLQFALVPNLALALGAVAVCLAVILICGWRLAYLPSAVGETWFVLHGVPLRIDGVTLTNMPLLPPLAVTGIVATQVRKATAKRVSILDLLALLTLILALPLVLSLIALFMVYDASAVFPVETPNVAVALASPLVVHFVGFVLGIKPVVWSALAARADVPKGVVGAAQAAGKLVVRLAVAAAVVYLVALAAGYHRVGELADQFPQLGAGGKAGLAGVSLLYLPNAVVAQLAVLLGGAFTCGGGSANLFALTNVAYPPLPLFAAIPAELPGWAPVLLVVPAAVILHALLTAPLPLRDTVAAATWAALVGALLGVFASGTAGAYGLVGTDPFVLAMLLFIWVAAIGALARGVALLRQRATRGRGDYTDAGE</sequence>
<feature type="transmembrane region" description="Helical" evidence="2">
    <location>
        <begin position="140"/>
        <end position="166"/>
    </location>
</feature>
<evidence type="ECO:0008006" key="5">
    <source>
        <dbReference type="Google" id="ProtNLM"/>
    </source>
</evidence>
<protein>
    <recommendedName>
        <fullName evidence="5">ABC transporter permease</fullName>
    </recommendedName>
</protein>
<feature type="transmembrane region" description="Helical" evidence="2">
    <location>
        <begin position="58"/>
        <end position="86"/>
    </location>
</feature>
<name>A0ABY7UIY4_9CORY</name>
<evidence type="ECO:0000313" key="4">
    <source>
        <dbReference type="Proteomes" id="UP001218071"/>
    </source>
</evidence>
<organism evidence="3 4">
    <name type="scientific">Corynebacterium jeddahense</name>
    <dbReference type="NCBI Taxonomy" id="1414719"/>
    <lineage>
        <taxon>Bacteria</taxon>
        <taxon>Bacillati</taxon>
        <taxon>Actinomycetota</taxon>
        <taxon>Actinomycetes</taxon>
        <taxon>Mycobacteriales</taxon>
        <taxon>Corynebacteriaceae</taxon>
        <taxon>Corynebacterium</taxon>
    </lineage>
</organism>
<keyword evidence="2" id="KW-0812">Transmembrane</keyword>
<dbReference type="InterPro" id="IPR045931">
    <property type="entry name" value="DUF6350"/>
</dbReference>
<keyword evidence="4" id="KW-1185">Reference proteome</keyword>
<evidence type="ECO:0000256" key="1">
    <source>
        <dbReference type="SAM" id="MobiDB-lite"/>
    </source>
</evidence>
<dbReference type="Pfam" id="PF19877">
    <property type="entry name" value="DUF6350"/>
    <property type="match status" value="1"/>
</dbReference>
<dbReference type="Proteomes" id="UP001218071">
    <property type="component" value="Chromosome"/>
</dbReference>
<evidence type="ECO:0000256" key="2">
    <source>
        <dbReference type="SAM" id="Phobius"/>
    </source>
</evidence>
<keyword evidence="2" id="KW-0472">Membrane</keyword>
<proteinExistence type="predicted"/>
<keyword evidence="2" id="KW-1133">Transmembrane helix</keyword>
<feature type="transmembrane region" description="Helical" evidence="2">
    <location>
        <begin position="226"/>
        <end position="246"/>
    </location>
</feature>
<evidence type="ECO:0000313" key="3">
    <source>
        <dbReference type="EMBL" id="WCZ38329.1"/>
    </source>
</evidence>